<evidence type="ECO:0000259" key="12">
    <source>
        <dbReference type="Pfam" id="PF01433"/>
    </source>
</evidence>
<dbReference type="PANTHER" id="PTHR11533">
    <property type="entry name" value="PROTEASE M1 ZINC METALLOPROTEASE"/>
    <property type="match status" value="1"/>
</dbReference>
<sequence length="831" mass="95122">MYLFVSNQTNMKKLLTALLCCACLATIDGLTPLSAQEKQTDGISKIYRETPAKINDLVHTKLDVSFDYKKRYLYGKEWITLKPHFYPTDTLRLDAKGMDLKDISVIKYGKKLPLKFAYDSLTVAIQLDKVYHNNETYTIYIDYTAKPNELKTSRKHGKGLYFINPDGAEQDKPTQIWTEGEPESSSAWFPTIDKPNQKTTSEISMTVPARYVTLSNGRLASQKTNSNNTRTDTWKMEWPNAPYLFMMAVGDFSIYHDSWHGKEVSYYVEPKFAPYAKDIFGFTPEAIGFFSKITGIDYPWNKYAQITVRDYVSGAMENTTAMMTGDGAQATKRELVDRIHYDFGSIHELFHQWFGDYVTTESWSNLTLNESFADLGEILWAEHRYGQDAADEHIQEGLQGYLNNPQNAAKHLVRFYYNDSQDVFDGVTYQKGGRILNMLRHYLGNDAFYKGLNIYLKTNALKNAEAQQLRLAMEDASGLDLNWFFNQWYYGAGHPVLNISYKWDQAEKKQTIYLQQTQTGQTFTLPMAIDIYADSKKTRHQVWMREKADTLIFHADKKPDLVNVEADKILVAKKIDNKTPEEYTFQYANAPLYLDRYEAIDAATQQKTAAGQQILLMALKDKYYGLRLKAMQALNMDNDTIRIAAYPLIVDMAQKDSVSLSRAQAIVFLGKLKKPANMGLLKQALKSDSYAVQGAALWAINQINPTEAMALAPLYEKDNKDDLTNALYTVYTANAGDDKWNFVFHFYMSRFEESRYKLTEKFADYIGRIKNQANVQRGITEIKKLGVEYKKYVGPKIIGILTQIKTHRAAMQDTVSVKMANDAIEEINRAK</sequence>
<protein>
    <recommendedName>
        <fullName evidence="5">Aminopeptidase N</fullName>
        <ecNumber evidence="4">3.4.11.2</ecNumber>
    </recommendedName>
</protein>
<dbReference type="PANTHER" id="PTHR11533:SF174">
    <property type="entry name" value="PUROMYCIN-SENSITIVE AMINOPEPTIDASE-RELATED"/>
    <property type="match status" value="1"/>
</dbReference>
<comment type="caution">
    <text evidence="14">The sequence shown here is derived from an EMBL/GenBank/DDBJ whole genome shotgun (WGS) entry which is preliminary data.</text>
</comment>
<evidence type="ECO:0000256" key="1">
    <source>
        <dbReference type="ARBA" id="ARBA00000098"/>
    </source>
</evidence>
<feature type="domain" description="Peptidase M1 membrane alanine aminopeptidase" evidence="12">
    <location>
        <begin position="283"/>
        <end position="488"/>
    </location>
</feature>
<proteinExistence type="inferred from homology"/>
<comment type="similarity">
    <text evidence="3">Belongs to the peptidase M1 family.</text>
</comment>
<gene>
    <name evidence="14" type="ORF">GCM10022210_53090</name>
</gene>
<evidence type="ECO:0000256" key="7">
    <source>
        <dbReference type="ARBA" id="ARBA00022670"/>
    </source>
</evidence>
<comment type="cofactor">
    <cofactor evidence="2">
        <name>Zn(2+)</name>
        <dbReference type="ChEBI" id="CHEBI:29105"/>
    </cofactor>
</comment>
<keyword evidence="15" id="KW-1185">Reference proteome</keyword>
<accession>A0ABP7R5Z2</accession>
<evidence type="ECO:0000256" key="3">
    <source>
        <dbReference type="ARBA" id="ARBA00010136"/>
    </source>
</evidence>
<keyword evidence="7" id="KW-0645">Protease</keyword>
<dbReference type="SUPFAM" id="SSF55486">
    <property type="entry name" value="Metalloproteases ('zincins'), catalytic domain"/>
    <property type="match status" value="1"/>
</dbReference>
<dbReference type="InterPro" id="IPR016024">
    <property type="entry name" value="ARM-type_fold"/>
</dbReference>
<keyword evidence="6" id="KW-0031">Aminopeptidase</keyword>
<evidence type="ECO:0000313" key="14">
    <source>
        <dbReference type="EMBL" id="GAA3992725.1"/>
    </source>
</evidence>
<dbReference type="InterPro" id="IPR050344">
    <property type="entry name" value="Peptidase_M1_aminopeptidases"/>
</dbReference>
<dbReference type="Pfam" id="PF17900">
    <property type="entry name" value="Peptidase_M1_N"/>
    <property type="match status" value="1"/>
</dbReference>
<dbReference type="EMBL" id="BAAAZC010000049">
    <property type="protein sequence ID" value="GAA3992725.1"/>
    <property type="molecule type" value="Genomic_DNA"/>
</dbReference>
<organism evidence="14 15">
    <name type="scientific">Mucilaginibacter dorajii</name>
    <dbReference type="NCBI Taxonomy" id="692994"/>
    <lineage>
        <taxon>Bacteria</taxon>
        <taxon>Pseudomonadati</taxon>
        <taxon>Bacteroidota</taxon>
        <taxon>Sphingobacteriia</taxon>
        <taxon>Sphingobacteriales</taxon>
        <taxon>Sphingobacteriaceae</taxon>
        <taxon>Mucilaginibacter</taxon>
    </lineage>
</organism>
<evidence type="ECO:0000259" key="13">
    <source>
        <dbReference type="Pfam" id="PF17900"/>
    </source>
</evidence>
<feature type="domain" description="Aminopeptidase N-like N-terminal" evidence="13">
    <location>
        <begin position="59"/>
        <end position="244"/>
    </location>
</feature>
<evidence type="ECO:0000313" key="15">
    <source>
        <dbReference type="Proteomes" id="UP001500742"/>
    </source>
</evidence>
<dbReference type="InterPro" id="IPR027268">
    <property type="entry name" value="Peptidase_M4/M1_CTD_sf"/>
</dbReference>
<dbReference type="InterPro" id="IPR001930">
    <property type="entry name" value="Peptidase_M1"/>
</dbReference>
<name>A0ABP7R5Z2_9SPHI</name>
<dbReference type="InterPro" id="IPR045357">
    <property type="entry name" value="Aminopeptidase_N-like_N"/>
</dbReference>
<dbReference type="PRINTS" id="PR00756">
    <property type="entry name" value="ALADIPTASE"/>
</dbReference>
<dbReference type="InterPro" id="IPR014782">
    <property type="entry name" value="Peptidase_M1_dom"/>
</dbReference>
<dbReference type="Gene3D" id="1.25.10.10">
    <property type="entry name" value="Leucine-rich Repeat Variant"/>
    <property type="match status" value="1"/>
</dbReference>
<dbReference type="SUPFAM" id="SSF63737">
    <property type="entry name" value="Leukotriene A4 hydrolase N-terminal domain"/>
    <property type="match status" value="1"/>
</dbReference>
<dbReference type="Gene3D" id="1.10.390.10">
    <property type="entry name" value="Neutral Protease Domain 2"/>
    <property type="match status" value="1"/>
</dbReference>
<dbReference type="EC" id="3.4.11.2" evidence="4"/>
<dbReference type="Proteomes" id="UP001500742">
    <property type="component" value="Unassembled WGS sequence"/>
</dbReference>
<dbReference type="SUPFAM" id="SSF48371">
    <property type="entry name" value="ARM repeat"/>
    <property type="match status" value="1"/>
</dbReference>
<evidence type="ECO:0000256" key="4">
    <source>
        <dbReference type="ARBA" id="ARBA00012564"/>
    </source>
</evidence>
<evidence type="ECO:0000256" key="2">
    <source>
        <dbReference type="ARBA" id="ARBA00001947"/>
    </source>
</evidence>
<dbReference type="Pfam" id="PF01433">
    <property type="entry name" value="Peptidase_M1"/>
    <property type="match status" value="1"/>
</dbReference>
<keyword evidence="9" id="KW-0378">Hydrolase</keyword>
<evidence type="ECO:0000256" key="5">
    <source>
        <dbReference type="ARBA" id="ARBA00015611"/>
    </source>
</evidence>
<comment type="catalytic activity">
    <reaction evidence="1">
        <text>Release of an N-terminal amino acid, Xaa-|-Yaa- from a peptide, amide or arylamide. Xaa is preferably Ala, but may be most amino acids including Pro (slow action). When a terminal hydrophobic residue is followed by a prolyl residue, the two may be released as an intact Xaa-Pro dipeptide.</text>
        <dbReference type="EC" id="3.4.11.2"/>
    </reaction>
</comment>
<keyword evidence="11" id="KW-0482">Metalloprotease</keyword>
<dbReference type="InterPro" id="IPR042097">
    <property type="entry name" value="Aminopeptidase_N-like_N_sf"/>
</dbReference>
<dbReference type="InterPro" id="IPR011989">
    <property type="entry name" value="ARM-like"/>
</dbReference>
<evidence type="ECO:0000256" key="9">
    <source>
        <dbReference type="ARBA" id="ARBA00022801"/>
    </source>
</evidence>
<reference evidence="15" key="1">
    <citation type="journal article" date="2019" name="Int. J. Syst. Evol. Microbiol.">
        <title>The Global Catalogue of Microorganisms (GCM) 10K type strain sequencing project: providing services to taxonomists for standard genome sequencing and annotation.</title>
        <authorList>
            <consortium name="The Broad Institute Genomics Platform"/>
            <consortium name="The Broad Institute Genome Sequencing Center for Infectious Disease"/>
            <person name="Wu L."/>
            <person name="Ma J."/>
        </authorList>
    </citation>
    <scope>NUCLEOTIDE SEQUENCE [LARGE SCALE GENOMIC DNA]</scope>
    <source>
        <strain evidence="15">JCM 16601</strain>
    </source>
</reference>
<evidence type="ECO:0000256" key="11">
    <source>
        <dbReference type="ARBA" id="ARBA00023049"/>
    </source>
</evidence>
<dbReference type="Gene3D" id="2.60.40.1730">
    <property type="entry name" value="tricorn interacting facor f3 domain"/>
    <property type="match status" value="1"/>
</dbReference>
<evidence type="ECO:0000256" key="10">
    <source>
        <dbReference type="ARBA" id="ARBA00022833"/>
    </source>
</evidence>
<dbReference type="CDD" id="cd09603">
    <property type="entry name" value="M1_APN_like"/>
    <property type="match status" value="1"/>
</dbReference>
<evidence type="ECO:0000256" key="6">
    <source>
        <dbReference type="ARBA" id="ARBA00022438"/>
    </source>
</evidence>
<keyword evidence="10" id="KW-0862">Zinc</keyword>
<keyword evidence="8" id="KW-0479">Metal-binding</keyword>
<evidence type="ECO:0000256" key="8">
    <source>
        <dbReference type="ARBA" id="ARBA00022723"/>
    </source>
</evidence>